<dbReference type="AlphaFoldDB" id="F6HAC1"/>
<dbReference type="PaxDb" id="29760-VIT_06s0009g00500.t01"/>
<organism evidence="1 2">
    <name type="scientific">Vitis vinifera</name>
    <name type="common">Grape</name>
    <dbReference type="NCBI Taxonomy" id="29760"/>
    <lineage>
        <taxon>Eukaryota</taxon>
        <taxon>Viridiplantae</taxon>
        <taxon>Streptophyta</taxon>
        <taxon>Embryophyta</taxon>
        <taxon>Tracheophyta</taxon>
        <taxon>Spermatophyta</taxon>
        <taxon>Magnoliopsida</taxon>
        <taxon>eudicotyledons</taxon>
        <taxon>Gunneridae</taxon>
        <taxon>Pentapetalae</taxon>
        <taxon>rosids</taxon>
        <taxon>Vitales</taxon>
        <taxon>Vitaceae</taxon>
        <taxon>Viteae</taxon>
        <taxon>Vitis</taxon>
    </lineage>
</organism>
<dbReference type="Proteomes" id="UP000009183">
    <property type="component" value="Chromosome 6"/>
</dbReference>
<dbReference type="HOGENOM" id="CLU_3421763_0_0_1"/>
<accession>F6HAC1</accession>
<gene>
    <name evidence="1" type="ordered locus">VIT_06s0009g00500</name>
</gene>
<name>F6HAC1_VITVI</name>
<sequence>MQIASAKNKNPVFETLDWKSIHRR</sequence>
<keyword evidence="2" id="KW-1185">Reference proteome</keyword>
<dbReference type="EMBL" id="FN595504">
    <property type="protein sequence ID" value="CCB49200.1"/>
    <property type="molecule type" value="Genomic_DNA"/>
</dbReference>
<evidence type="ECO:0000313" key="1">
    <source>
        <dbReference type="EMBL" id="CCB49200.1"/>
    </source>
</evidence>
<dbReference type="InParanoid" id="F6HAC1"/>
<proteinExistence type="predicted"/>
<protein>
    <submittedName>
        <fullName evidence="1">Uncharacterized protein</fullName>
    </submittedName>
</protein>
<evidence type="ECO:0000313" key="2">
    <source>
        <dbReference type="Proteomes" id="UP000009183"/>
    </source>
</evidence>
<reference evidence="2" key="1">
    <citation type="journal article" date="2007" name="Nature">
        <title>The grapevine genome sequence suggests ancestral hexaploidization in major angiosperm phyla.</title>
        <authorList>
            <consortium name="The French-Italian Public Consortium for Grapevine Genome Characterization."/>
            <person name="Jaillon O."/>
            <person name="Aury J.-M."/>
            <person name="Noel B."/>
            <person name="Policriti A."/>
            <person name="Clepet C."/>
            <person name="Casagrande A."/>
            <person name="Choisne N."/>
            <person name="Aubourg S."/>
            <person name="Vitulo N."/>
            <person name="Jubin C."/>
            <person name="Vezzi A."/>
            <person name="Legeai F."/>
            <person name="Hugueney P."/>
            <person name="Dasilva C."/>
            <person name="Horner D."/>
            <person name="Mica E."/>
            <person name="Jublot D."/>
            <person name="Poulain J."/>
            <person name="Bruyere C."/>
            <person name="Billault A."/>
            <person name="Segurens B."/>
            <person name="Gouyvenoux M."/>
            <person name="Ugarte E."/>
            <person name="Cattonaro F."/>
            <person name="Anthouard V."/>
            <person name="Vico V."/>
            <person name="Del Fabbro C."/>
            <person name="Alaux M."/>
            <person name="Di Gaspero G."/>
            <person name="Dumas V."/>
            <person name="Felice N."/>
            <person name="Paillard S."/>
            <person name="Juman I."/>
            <person name="Moroldo M."/>
            <person name="Scalabrin S."/>
            <person name="Canaguier A."/>
            <person name="Le Clainche I."/>
            <person name="Malacrida G."/>
            <person name="Durand E."/>
            <person name="Pesole G."/>
            <person name="Laucou V."/>
            <person name="Chatelet P."/>
            <person name="Merdinoglu D."/>
            <person name="Delledonne M."/>
            <person name="Pezzotti M."/>
            <person name="Lecharny A."/>
            <person name="Scarpelli C."/>
            <person name="Artiguenave F."/>
            <person name="Pe M.E."/>
            <person name="Valle G."/>
            <person name="Morgante M."/>
            <person name="Caboche M."/>
            <person name="Adam-Blondon A.-F."/>
            <person name="Weissenbach J."/>
            <person name="Quetier F."/>
            <person name="Wincker P."/>
        </authorList>
    </citation>
    <scope>NUCLEOTIDE SEQUENCE [LARGE SCALE GENOMIC DNA]</scope>
    <source>
        <strain evidence="2">cv. Pinot noir / PN40024</strain>
    </source>
</reference>